<dbReference type="PRINTS" id="PR00725">
    <property type="entry name" value="DADACBPTASE1"/>
</dbReference>
<dbReference type="Pfam" id="PF00768">
    <property type="entry name" value="Peptidase_S11"/>
    <property type="match status" value="1"/>
</dbReference>
<keyword evidence="3" id="KW-0378">Hydrolase</keyword>
<organism evidence="11 12">
    <name type="scientific">Candidatus Buchananbacteria bacterium RIFCSPLOWO2_01_FULL_46_12</name>
    <dbReference type="NCBI Taxonomy" id="1797546"/>
    <lineage>
        <taxon>Bacteria</taxon>
        <taxon>Candidatus Buchananiibacteriota</taxon>
    </lineage>
</organism>
<evidence type="ECO:0000313" key="12">
    <source>
        <dbReference type="Proteomes" id="UP000176512"/>
    </source>
</evidence>
<dbReference type="PANTHER" id="PTHR35333">
    <property type="entry name" value="BETA-LACTAMASE"/>
    <property type="match status" value="1"/>
</dbReference>
<dbReference type="SUPFAM" id="SSF56601">
    <property type="entry name" value="beta-lactamase/transpeptidase-like"/>
    <property type="match status" value="1"/>
</dbReference>
<dbReference type="AlphaFoldDB" id="A0A1G1YUR2"/>
<dbReference type="GO" id="GO:0071555">
    <property type="term" value="P:cell wall organization"/>
    <property type="evidence" value="ECO:0007669"/>
    <property type="project" value="UniProtKB-KW"/>
</dbReference>
<evidence type="ECO:0000259" key="10">
    <source>
        <dbReference type="Pfam" id="PF00768"/>
    </source>
</evidence>
<reference evidence="11 12" key="1">
    <citation type="journal article" date="2016" name="Nat. Commun.">
        <title>Thousands of microbial genomes shed light on interconnected biogeochemical processes in an aquifer system.</title>
        <authorList>
            <person name="Anantharaman K."/>
            <person name="Brown C.T."/>
            <person name="Hug L.A."/>
            <person name="Sharon I."/>
            <person name="Castelle C.J."/>
            <person name="Probst A.J."/>
            <person name="Thomas B.C."/>
            <person name="Singh A."/>
            <person name="Wilkins M.J."/>
            <person name="Karaoz U."/>
            <person name="Brodie E.L."/>
            <person name="Williams K.H."/>
            <person name="Hubbard S.S."/>
            <person name="Banfield J.F."/>
        </authorList>
    </citation>
    <scope>NUCLEOTIDE SEQUENCE [LARGE SCALE GENOMIC DNA]</scope>
</reference>
<dbReference type="InterPro" id="IPR001967">
    <property type="entry name" value="Peptidase_S11_N"/>
</dbReference>
<sequence>MTPNITFFLVALLLSFPVWLGFNVSSGALSEVLFWKEMTQNSAILQAQLIQAQLQEQVREERPTLKPEVIFPEIQAESAISLFLDTDGKTKVLFAKESELRLPIASLTKLMAALVAVKHYNPLQQVVITSRIIAEDKDPGQLRAGDVFSVQDLLYPLLIESSNDAATALAQTIGKTVFVDLMNLEAREFGLFNTHFFNPTGLDPDNLQDPANYSTSKDMAMLASAIVQAYPQIFDILAIAQRDLLEQGTFHHAMKNTNELLSFTEWPTLVVGGKTGWTPLAKGNLVLVLEGPKSRGYLVNVILGADDRFSQMKTLVNWVYDSFTW</sequence>
<evidence type="ECO:0000313" key="11">
    <source>
        <dbReference type="EMBL" id="OGY55147.1"/>
    </source>
</evidence>
<dbReference type="EMBL" id="MHIP01000012">
    <property type="protein sequence ID" value="OGY55147.1"/>
    <property type="molecule type" value="Genomic_DNA"/>
</dbReference>
<proteinExistence type="inferred from homology"/>
<name>A0A1G1YUR2_9BACT</name>
<dbReference type="GO" id="GO:0009002">
    <property type="term" value="F:serine-type D-Ala-D-Ala carboxypeptidase activity"/>
    <property type="evidence" value="ECO:0007669"/>
    <property type="project" value="InterPro"/>
</dbReference>
<protein>
    <recommendedName>
        <fullName evidence="10">Peptidase S11 D-alanyl-D-alanine carboxypeptidase A N-terminal domain-containing protein</fullName>
    </recommendedName>
</protein>
<dbReference type="GO" id="GO:0006508">
    <property type="term" value="P:proteolysis"/>
    <property type="evidence" value="ECO:0007669"/>
    <property type="project" value="InterPro"/>
</dbReference>
<evidence type="ECO:0000256" key="9">
    <source>
        <dbReference type="RuleBase" id="RU004016"/>
    </source>
</evidence>
<keyword evidence="4" id="KW-0133">Cell shape</keyword>
<dbReference type="Gene3D" id="3.40.710.10">
    <property type="entry name" value="DD-peptidase/beta-lactamase superfamily"/>
    <property type="match status" value="1"/>
</dbReference>
<dbReference type="Proteomes" id="UP000176512">
    <property type="component" value="Unassembled WGS sequence"/>
</dbReference>
<dbReference type="GO" id="GO:0030655">
    <property type="term" value="P:beta-lactam antibiotic catabolic process"/>
    <property type="evidence" value="ECO:0007669"/>
    <property type="project" value="InterPro"/>
</dbReference>
<evidence type="ECO:0000256" key="2">
    <source>
        <dbReference type="ARBA" id="ARBA00022729"/>
    </source>
</evidence>
<feature type="active site" evidence="7">
    <location>
        <position position="161"/>
    </location>
</feature>
<dbReference type="GO" id="GO:0009252">
    <property type="term" value="P:peptidoglycan biosynthetic process"/>
    <property type="evidence" value="ECO:0007669"/>
    <property type="project" value="UniProtKB-KW"/>
</dbReference>
<evidence type="ECO:0000256" key="3">
    <source>
        <dbReference type="ARBA" id="ARBA00022801"/>
    </source>
</evidence>
<accession>A0A1G1YUR2</accession>
<dbReference type="GO" id="GO:0008360">
    <property type="term" value="P:regulation of cell shape"/>
    <property type="evidence" value="ECO:0007669"/>
    <property type="project" value="UniProtKB-KW"/>
</dbReference>
<feature type="active site" description="Acyl-ester intermediate" evidence="7">
    <location>
        <position position="106"/>
    </location>
</feature>
<dbReference type="InterPro" id="IPR018044">
    <property type="entry name" value="Peptidase_S11"/>
</dbReference>
<feature type="binding site" evidence="8">
    <location>
        <position position="274"/>
    </location>
    <ligand>
        <name>substrate</name>
    </ligand>
</feature>
<dbReference type="GO" id="GO:0008800">
    <property type="term" value="F:beta-lactamase activity"/>
    <property type="evidence" value="ECO:0007669"/>
    <property type="project" value="InterPro"/>
</dbReference>
<dbReference type="InterPro" id="IPR012338">
    <property type="entry name" value="Beta-lactam/transpept-like"/>
</dbReference>
<evidence type="ECO:0000256" key="5">
    <source>
        <dbReference type="ARBA" id="ARBA00022984"/>
    </source>
</evidence>
<keyword evidence="6" id="KW-0961">Cell wall biogenesis/degradation</keyword>
<evidence type="ECO:0000256" key="6">
    <source>
        <dbReference type="ARBA" id="ARBA00023316"/>
    </source>
</evidence>
<comment type="similarity">
    <text evidence="1 9">Belongs to the peptidase S11 family.</text>
</comment>
<gene>
    <name evidence="11" type="ORF">A3A24_03595</name>
</gene>
<evidence type="ECO:0000256" key="4">
    <source>
        <dbReference type="ARBA" id="ARBA00022960"/>
    </source>
</evidence>
<evidence type="ECO:0000256" key="7">
    <source>
        <dbReference type="PIRSR" id="PIRSR618044-1"/>
    </source>
</evidence>
<evidence type="ECO:0000256" key="1">
    <source>
        <dbReference type="ARBA" id="ARBA00007164"/>
    </source>
</evidence>
<keyword evidence="5" id="KW-0573">Peptidoglycan synthesis</keyword>
<comment type="caution">
    <text evidence="11">The sequence shown here is derived from an EMBL/GenBank/DDBJ whole genome shotgun (WGS) entry which is preliminary data.</text>
</comment>
<dbReference type="PANTHER" id="PTHR35333:SF3">
    <property type="entry name" value="BETA-LACTAMASE-TYPE TRANSPEPTIDASE FOLD CONTAINING PROTEIN"/>
    <property type="match status" value="1"/>
</dbReference>
<feature type="active site" description="Proton acceptor" evidence="7">
    <location>
        <position position="109"/>
    </location>
</feature>
<dbReference type="InterPro" id="IPR000871">
    <property type="entry name" value="Beta-lactam_class-A"/>
</dbReference>
<dbReference type="GO" id="GO:0046677">
    <property type="term" value="P:response to antibiotic"/>
    <property type="evidence" value="ECO:0007669"/>
    <property type="project" value="InterPro"/>
</dbReference>
<keyword evidence="2" id="KW-0732">Signal</keyword>
<feature type="domain" description="Peptidase S11 D-alanyl-D-alanine carboxypeptidase A N-terminal" evidence="10">
    <location>
        <begin position="72"/>
        <end position="306"/>
    </location>
</feature>
<evidence type="ECO:0000256" key="8">
    <source>
        <dbReference type="PIRSR" id="PIRSR618044-2"/>
    </source>
</evidence>